<dbReference type="STRING" id="1884261.A0A5C3QDD1"/>
<protein>
    <submittedName>
        <fullName evidence="7">Cullin family-domain-containing protein</fullName>
    </submittedName>
</protein>
<dbReference type="SUPFAM" id="SSF74788">
    <property type="entry name" value="Cullin repeat-like"/>
    <property type="match status" value="1"/>
</dbReference>
<name>A0A5C3QDD1_9AGAR</name>
<dbReference type="SMART" id="SM00182">
    <property type="entry name" value="CULLIN"/>
    <property type="match status" value="1"/>
</dbReference>
<dbReference type="InterPro" id="IPR045093">
    <property type="entry name" value="Cullin"/>
</dbReference>
<dbReference type="Pfam" id="PF10557">
    <property type="entry name" value="Cullin_Nedd8"/>
    <property type="match status" value="1"/>
</dbReference>
<dbReference type="GO" id="GO:0006511">
    <property type="term" value="P:ubiquitin-dependent protein catabolic process"/>
    <property type="evidence" value="ECO:0007669"/>
    <property type="project" value="InterPro"/>
</dbReference>
<dbReference type="Gene3D" id="1.10.10.10">
    <property type="entry name" value="Winged helix-like DNA-binding domain superfamily/Winged helix DNA-binding domain"/>
    <property type="match status" value="1"/>
</dbReference>
<evidence type="ECO:0000256" key="3">
    <source>
        <dbReference type="ARBA" id="ARBA00022843"/>
    </source>
</evidence>
<dbReference type="InterPro" id="IPR036317">
    <property type="entry name" value="Cullin_homology_sf"/>
</dbReference>
<dbReference type="InterPro" id="IPR019559">
    <property type="entry name" value="Cullin_neddylation_domain"/>
</dbReference>
<evidence type="ECO:0000256" key="4">
    <source>
        <dbReference type="PROSITE-ProRule" id="PRU00330"/>
    </source>
</evidence>
<dbReference type="Proteomes" id="UP000305067">
    <property type="component" value="Unassembled WGS sequence"/>
</dbReference>
<dbReference type="Pfam" id="PF26557">
    <property type="entry name" value="Cullin_AB"/>
    <property type="match status" value="1"/>
</dbReference>
<dbReference type="InterPro" id="IPR036390">
    <property type="entry name" value="WH_DNA-bd_sf"/>
</dbReference>
<evidence type="ECO:0000259" key="6">
    <source>
        <dbReference type="PROSITE" id="PS50069"/>
    </source>
</evidence>
<dbReference type="FunFam" id="1.10.10.10:FF:000014">
    <property type="entry name" value="Cullin 1"/>
    <property type="match status" value="1"/>
</dbReference>
<keyword evidence="3" id="KW-0832">Ubl conjugation</keyword>
<dbReference type="GO" id="GO:0031625">
    <property type="term" value="F:ubiquitin protein ligase binding"/>
    <property type="evidence" value="ECO:0007669"/>
    <property type="project" value="InterPro"/>
</dbReference>
<evidence type="ECO:0000313" key="8">
    <source>
        <dbReference type="Proteomes" id="UP000305067"/>
    </source>
</evidence>
<dbReference type="EMBL" id="ML178835">
    <property type="protein sequence ID" value="TFK99089.1"/>
    <property type="molecule type" value="Genomic_DNA"/>
</dbReference>
<dbReference type="InterPro" id="IPR036388">
    <property type="entry name" value="WH-like_DNA-bd_sf"/>
</dbReference>
<organism evidence="7 8">
    <name type="scientific">Pterulicium gracile</name>
    <dbReference type="NCBI Taxonomy" id="1884261"/>
    <lineage>
        <taxon>Eukaryota</taxon>
        <taxon>Fungi</taxon>
        <taxon>Dikarya</taxon>
        <taxon>Basidiomycota</taxon>
        <taxon>Agaricomycotina</taxon>
        <taxon>Agaricomycetes</taxon>
        <taxon>Agaricomycetidae</taxon>
        <taxon>Agaricales</taxon>
        <taxon>Pleurotineae</taxon>
        <taxon>Pterulaceae</taxon>
        <taxon>Pterulicium</taxon>
    </lineage>
</organism>
<dbReference type="SUPFAM" id="SSF46785">
    <property type="entry name" value="Winged helix' DNA-binding domain"/>
    <property type="match status" value="1"/>
</dbReference>
<dbReference type="InterPro" id="IPR001373">
    <property type="entry name" value="Cullin_N"/>
</dbReference>
<keyword evidence="2" id="KW-1017">Isopeptide bond</keyword>
<accession>A0A5C3QDD1</accession>
<feature type="domain" description="Cullin family profile" evidence="6">
    <location>
        <begin position="159"/>
        <end position="385"/>
    </location>
</feature>
<evidence type="ECO:0000256" key="2">
    <source>
        <dbReference type="ARBA" id="ARBA00022499"/>
    </source>
</evidence>
<sequence>MDSAKYFEYVVERMKQERERSGVLLEQESTGKVLGCVEQALVVKRAVWVATALPKLIETNKLDQLKLLNELFYRLGPEHLDTLRRVFRDYVKTEVATLVTDKTQDSEMISRLVSFRHQCNTAALQSLLDCTSPNSIPDQRYHDGLLDGLREGFKARRSKPAELLAKRLDELLRKGSKGDEVGFWRSLNDVIQLCRHTDDKDVLKAYYLRALAKRLLVRRSASDEDELRVLDLLNNDVPDISAAKNYFKDITFSKELNDAFHTKHPTHTSLTVNVLQQGNWPFIPPQKEVTLPHEMRDALAAYITFYKAEKTVHSTRKLIWNWALFTAVVTARFKTETKELSVSVLQALVLLLFNDTEKPTWSWTEIKGAVDIEEDELKRTLQSLACGKKRVLKKVPAGRDVNENDEFQFNADFQDPRARVHINSIQVKETAEEHQRTESSIQDDRKHYLDAAIVRIMKAKKELTYEQLKTETIESVRRHFMPEVQDIKKRVEALTEQEYIERKSRGGDDRELNVYMYVA</sequence>
<dbReference type="PANTHER" id="PTHR11932">
    <property type="entry name" value="CULLIN"/>
    <property type="match status" value="1"/>
</dbReference>
<proteinExistence type="inferred from homology"/>
<comment type="similarity">
    <text evidence="1 4 5">Belongs to the cullin family.</text>
</comment>
<dbReference type="PROSITE" id="PS50069">
    <property type="entry name" value="CULLIN_2"/>
    <property type="match status" value="1"/>
</dbReference>
<dbReference type="SMART" id="SM00884">
    <property type="entry name" value="Cullin_Nedd8"/>
    <property type="match status" value="1"/>
</dbReference>
<dbReference type="Gene3D" id="3.30.230.130">
    <property type="entry name" value="Cullin, Chain C, Domain 2"/>
    <property type="match status" value="1"/>
</dbReference>
<gene>
    <name evidence="7" type="ORF">BDV98DRAFT_571644</name>
</gene>
<dbReference type="Pfam" id="PF00888">
    <property type="entry name" value="Cullin"/>
    <property type="match status" value="1"/>
</dbReference>
<dbReference type="InterPro" id="IPR016159">
    <property type="entry name" value="Cullin_repeat-like_dom_sf"/>
</dbReference>
<evidence type="ECO:0000313" key="7">
    <source>
        <dbReference type="EMBL" id="TFK99089.1"/>
    </source>
</evidence>
<evidence type="ECO:0000256" key="1">
    <source>
        <dbReference type="ARBA" id="ARBA00006019"/>
    </source>
</evidence>
<keyword evidence="8" id="KW-1185">Reference proteome</keyword>
<evidence type="ECO:0000256" key="5">
    <source>
        <dbReference type="RuleBase" id="RU003829"/>
    </source>
</evidence>
<dbReference type="InterPro" id="IPR016158">
    <property type="entry name" value="Cullin_homology"/>
</dbReference>
<dbReference type="InterPro" id="IPR059120">
    <property type="entry name" value="Cullin-like_AB"/>
</dbReference>
<dbReference type="SUPFAM" id="SSF75632">
    <property type="entry name" value="Cullin homology domain"/>
    <property type="match status" value="1"/>
</dbReference>
<dbReference type="AlphaFoldDB" id="A0A5C3QDD1"/>
<dbReference type="Gene3D" id="1.20.1310.10">
    <property type="entry name" value="Cullin Repeats"/>
    <property type="match status" value="2"/>
</dbReference>
<reference evidence="7 8" key="1">
    <citation type="journal article" date="2019" name="Nat. Ecol. Evol.">
        <title>Megaphylogeny resolves global patterns of mushroom evolution.</title>
        <authorList>
            <person name="Varga T."/>
            <person name="Krizsan K."/>
            <person name="Foldi C."/>
            <person name="Dima B."/>
            <person name="Sanchez-Garcia M."/>
            <person name="Sanchez-Ramirez S."/>
            <person name="Szollosi G.J."/>
            <person name="Szarkandi J.G."/>
            <person name="Papp V."/>
            <person name="Albert L."/>
            <person name="Andreopoulos W."/>
            <person name="Angelini C."/>
            <person name="Antonin V."/>
            <person name="Barry K.W."/>
            <person name="Bougher N.L."/>
            <person name="Buchanan P."/>
            <person name="Buyck B."/>
            <person name="Bense V."/>
            <person name="Catcheside P."/>
            <person name="Chovatia M."/>
            <person name="Cooper J."/>
            <person name="Damon W."/>
            <person name="Desjardin D."/>
            <person name="Finy P."/>
            <person name="Geml J."/>
            <person name="Haridas S."/>
            <person name="Hughes K."/>
            <person name="Justo A."/>
            <person name="Karasinski D."/>
            <person name="Kautmanova I."/>
            <person name="Kiss B."/>
            <person name="Kocsube S."/>
            <person name="Kotiranta H."/>
            <person name="LaButti K.M."/>
            <person name="Lechner B.E."/>
            <person name="Liimatainen K."/>
            <person name="Lipzen A."/>
            <person name="Lukacs Z."/>
            <person name="Mihaltcheva S."/>
            <person name="Morgado L.N."/>
            <person name="Niskanen T."/>
            <person name="Noordeloos M.E."/>
            <person name="Ohm R.A."/>
            <person name="Ortiz-Santana B."/>
            <person name="Ovrebo C."/>
            <person name="Racz N."/>
            <person name="Riley R."/>
            <person name="Savchenko A."/>
            <person name="Shiryaev A."/>
            <person name="Soop K."/>
            <person name="Spirin V."/>
            <person name="Szebenyi C."/>
            <person name="Tomsovsky M."/>
            <person name="Tulloss R.E."/>
            <person name="Uehling J."/>
            <person name="Grigoriev I.V."/>
            <person name="Vagvolgyi C."/>
            <person name="Papp T."/>
            <person name="Martin F.M."/>
            <person name="Miettinen O."/>
            <person name="Hibbett D.S."/>
            <person name="Nagy L.G."/>
        </authorList>
    </citation>
    <scope>NUCLEOTIDE SEQUENCE [LARGE SCALE GENOMIC DNA]</scope>
    <source>
        <strain evidence="7 8">CBS 309.79</strain>
    </source>
</reference>
<dbReference type="OrthoDB" id="27073at2759"/>